<organism evidence="5 6">
    <name type="scientific">Sphagnum jensenii</name>
    <dbReference type="NCBI Taxonomy" id="128206"/>
    <lineage>
        <taxon>Eukaryota</taxon>
        <taxon>Viridiplantae</taxon>
        <taxon>Streptophyta</taxon>
        <taxon>Embryophyta</taxon>
        <taxon>Bryophyta</taxon>
        <taxon>Sphagnophytina</taxon>
        <taxon>Sphagnopsida</taxon>
        <taxon>Sphagnales</taxon>
        <taxon>Sphagnaceae</taxon>
        <taxon>Sphagnum</taxon>
    </lineage>
</organism>
<dbReference type="InterPro" id="IPR027417">
    <property type="entry name" value="P-loop_NTPase"/>
</dbReference>
<proteinExistence type="predicted"/>
<evidence type="ECO:0000313" key="5">
    <source>
        <dbReference type="EMBL" id="CAK9273801.1"/>
    </source>
</evidence>
<dbReference type="Gene3D" id="3.40.50.300">
    <property type="entry name" value="P-loop containing nucleotide triphosphate hydrolases"/>
    <property type="match status" value="1"/>
</dbReference>
<evidence type="ECO:0000256" key="4">
    <source>
        <dbReference type="ARBA" id="ARBA00022840"/>
    </source>
</evidence>
<keyword evidence="6" id="KW-1185">Reference proteome</keyword>
<sequence>MEEIVQDFDWEAAVAEIDKACDKSQQSKATNKYCQKTLDAFLKLSQPRPLVQESIHIDGGEGGKRKGNVADSDPSAFTTWVYPANIPCRQYQLSITETALFTNTIVALPTGLGKTLIAAVVMPDEPTTKSRALAKSENSLCHSTSLGEGHPVCIAARIYDLLCAAKQATIQAVLDNLQISCLEYGDENDLDVCQYTHQQELELIQVTEVSFADL</sequence>
<accession>A0ABP0X3X8</accession>
<evidence type="ECO:0000256" key="3">
    <source>
        <dbReference type="ARBA" id="ARBA00022806"/>
    </source>
</evidence>
<name>A0ABP0X3X8_9BRYO</name>
<evidence type="ECO:0000313" key="6">
    <source>
        <dbReference type="Proteomes" id="UP001497444"/>
    </source>
</evidence>
<keyword evidence="3" id="KW-0347">Helicase</keyword>
<protein>
    <submittedName>
        <fullName evidence="5">Uncharacterized protein</fullName>
    </submittedName>
</protein>
<dbReference type="PANTHER" id="PTHR14025:SF20">
    <property type="entry name" value="FANCONI ANEMIA GROUP M PROTEIN"/>
    <property type="match status" value="1"/>
</dbReference>
<dbReference type="SUPFAM" id="SSF52540">
    <property type="entry name" value="P-loop containing nucleoside triphosphate hydrolases"/>
    <property type="match status" value="1"/>
</dbReference>
<reference evidence="5" key="1">
    <citation type="submission" date="2024-02" db="EMBL/GenBank/DDBJ databases">
        <authorList>
            <consortium name="ELIXIR-Norway"/>
            <consortium name="Elixir Norway"/>
        </authorList>
    </citation>
    <scope>NUCLEOTIDE SEQUENCE</scope>
</reference>
<evidence type="ECO:0000256" key="1">
    <source>
        <dbReference type="ARBA" id="ARBA00022741"/>
    </source>
</evidence>
<gene>
    <name evidence="5" type="ORF">CSSPJE1EN1_LOCUS19279</name>
</gene>
<keyword evidence="2" id="KW-0378">Hydrolase</keyword>
<dbReference type="Proteomes" id="UP001497444">
    <property type="component" value="Chromosome 5"/>
</dbReference>
<dbReference type="PANTHER" id="PTHR14025">
    <property type="entry name" value="FANCONI ANEMIA GROUP M FANCM FAMILY MEMBER"/>
    <property type="match status" value="1"/>
</dbReference>
<dbReference type="EMBL" id="OZ020100">
    <property type="protein sequence ID" value="CAK9273801.1"/>
    <property type="molecule type" value="Genomic_DNA"/>
</dbReference>
<keyword evidence="4" id="KW-0067">ATP-binding</keyword>
<evidence type="ECO:0000256" key="2">
    <source>
        <dbReference type="ARBA" id="ARBA00022801"/>
    </source>
</evidence>
<keyword evidence="1" id="KW-0547">Nucleotide-binding</keyword>